<gene>
    <name evidence="3" type="ORF">BRAFLDRAFT_95069</name>
</gene>
<dbReference type="InParanoid" id="C3YRP0"/>
<sequence length="161" mass="17480">MWLNIRSRLEDEMLVVYSPNQAPEIETKTENHNRFLLLGDLTEKEATSEDGDAGLIGKMLAWPGQTIRVAPADDDAAKAGEEPPAAVSETTRQPSGPPTRLEAAVSSGFTNLTRVIEEQVVKNEPGVSDYALLAKVLDRLCLVLYVASVTLAVPMTIYLGK</sequence>
<dbReference type="EMBL" id="GG666548">
    <property type="protein sequence ID" value="EEN56795.1"/>
    <property type="molecule type" value="Genomic_DNA"/>
</dbReference>
<keyword evidence="2" id="KW-0812">Transmembrane</keyword>
<accession>C3YRP0</accession>
<feature type="region of interest" description="Disordered" evidence="1">
    <location>
        <begin position="72"/>
        <end position="101"/>
    </location>
</feature>
<keyword evidence="2" id="KW-1133">Transmembrane helix</keyword>
<organism>
    <name type="scientific">Branchiostoma floridae</name>
    <name type="common">Florida lancelet</name>
    <name type="synonym">Amphioxus</name>
    <dbReference type="NCBI Taxonomy" id="7739"/>
    <lineage>
        <taxon>Eukaryota</taxon>
        <taxon>Metazoa</taxon>
        <taxon>Chordata</taxon>
        <taxon>Cephalochordata</taxon>
        <taxon>Leptocardii</taxon>
        <taxon>Amphioxiformes</taxon>
        <taxon>Branchiostomatidae</taxon>
        <taxon>Branchiostoma</taxon>
    </lineage>
</organism>
<proteinExistence type="predicted"/>
<evidence type="ECO:0008006" key="4">
    <source>
        <dbReference type="Google" id="ProtNLM"/>
    </source>
</evidence>
<protein>
    <recommendedName>
        <fullName evidence="4">Neurotransmitter-gated ion-channel transmembrane domain-containing protein</fullName>
    </recommendedName>
</protein>
<dbReference type="PANTHER" id="PTHR46335">
    <property type="entry name" value="CUBILIN"/>
    <property type="match status" value="1"/>
</dbReference>
<feature type="transmembrane region" description="Helical" evidence="2">
    <location>
        <begin position="140"/>
        <end position="160"/>
    </location>
</feature>
<reference evidence="3" key="1">
    <citation type="journal article" date="2008" name="Nature">
        <title>The amphioxus genome and the evolution of the chordate karyotype.</title>
        <authorList>
            <consortium name="US DOE Joint Genome Institute (JGI-PGF)"/>
            <person name="Putnam N.H."/>
            <person name="Butts T."/>
            <person name="Ferrier D.E.K."/>
            <person name="Furlong R.F."/>
            <person name="Hellsten U."/>
            <person name="Kawashima T."/>
            <person name="Robinson-Rechavi M."/>
            <person name="Shoguchi E."/>
            <person name="Terry A."/>
            <person name="Yu J.-K."/>
            <person name="Benito-Gutierrez E.L."/>
            <person name="Dubchak I."/>
            <person name="Garcia-Fernandez J."/>
            <person name="Gibson-Brown J.J."/>
            <person name="Grigoriev I.V."/>
            <person name="Horton A.C."/>
            <person name="de Jong P.J."/>
            <person name="Jurka J."/>
            <person name="Kapitonov V.V."/>
            <person name="Kohara Y."/>
            <person name="Kuroki Y."/>
            <person name="Lindquist E."/>
            <person name="Lucas S."/>
            <person name="Osoegawa K."/>
            <person name="Pennacchio L.A."/>
            <person name="Salamov A.A."/>
            <person name="Satou Y."/>
            <person name="Sauka-Spengler T."/>
            <person name="Schmutz J."/>
            <person name="Shin-I T."/>
            <person name="Toyoda A."/>
            <person name="Bronner-Fraser M."/>
            <person name="Fujiyama A."/>
            <person name="Holland L.Z."/>
            <person name="Holland P.W.H."/>
            <person name="Satoh N."/>
            <person name="Rokhsar D.S."/>
        </authorList>
    </citation>
    <scope>NUCLEOTIDE SEQUENCE [LARGE SCALE GENOMIC DNA]</scope>
    <source>
        <strain evidence="3">S238N-H82</strain>
        <tissue evidence="3">Testes</tissue>
    </source>
</reference>
<dbReference type="AlphaFoldDB" id="C3YRP0"/>
<dbReference type="PANTHER" id="PTHR46335:SF1">
    <property type="entry name" value="CUBILIN"/>
    <property type="match status" value="1"/>
</dbReference>
<evidence type="ECO:0000256" key="1">
    <source>
        <dbReference type="SAM" id="MobiDB-lite"/>
    </source>
</evidence>
<evidence type="ECO:0000313" key="3">
    <source>
        <dbReference type="EMBL" id="EEN56795.1"/>
    </source>
</evidence>
<name>C3YRP0_BRAFL</name>
<evidence type="ECO:0000256" key="2">
    <source>
        <dbReference type="SAM" id="Phobius"/>
    </source>
</evidence>
<keyword evidence="2" id="KW-0472">Membrane</keyword>